<accession>A0ABS1SM58</accession>
<evidence type="ECO:0008006" key="5">
    <source>
        <dbReference type="Google" id="ProtNLM"/>
    </source>
</evidence>
<dbReference type="SUPFAM" id="SSF48452">
    <property type="entry name" value="TPR-like"/>
    <property type="match status" value="1"/>
</dbReference>
<evidence type="ECO:0000256" key="1">
    <source>
        <dbReference type="PROSITE-ProRule" id="PRU00339"/>
    </source>
</evidence>
<name>A0ABS1SM58_9MICO</name>
<comment type="caution">
    <text evidence="3">The sequence shown here is derived from an EMBL/GenBank/DDBJ whole genome shotgun (WGS) entry which is preliminary data.</text>
</comment>
<keyword evidence="1" id="KW-0802">TPR repeat</keyword>
<keyword evidence="2" id="KW-0472">Membrane</keyword>
<keyword evidence="2" id="KW-0812">Transmembrane</keyword>
<sequence length="145" mass="15815">MSVLLVLYFIFAGIRAVGLLSSGTLVPIVMGVAMLVLPLLGVWALARELMFGRQATRLADRLDAAGLMPEEPVATRPSGRPERADADAAFPRYRAEVEANPESWESWMRLGIVYDACGDRKRARGAIREAIALEKNEISGISSKD</sequence>
<evidence type="ECO:0000313" key="3">
    <source>
        <dbReference type="EMBL" id="MBL3689247.1"/>
    </source>
</evidence>
<feature type="repeat" description="TPR" evidence="1">
    <location>
        <begin position="104"/>
        <end position="137"/>
    </location>
</feature>
<gene>
    <name evidence="3" type="ORF">D3226_04640</name>
</gene>
<dbReference type="Gene3D" id="1.25.40.10">
    <property type="entry name" value="Tetratricopeptide repeat domain"/>
    <property type="match status" value="1"/>
</dbReference>
<organism evidence="3 4">
    <name type="scientific">Leucobacter chromiireducens subsp. chromiireducens</name>
    <dbReference type="NCBI Taxonomy" id="660067"/>
    <lineage>
        <taxon>Bacteria</taxon>
        <taxon>Bacillati</taxon>
        <taxon>Actinomycetota</taxon>
        <taxon>Actinomycetes</taxon>
        <taxon>Micrococcales</taxon>
        <taxon>Microbacteriaceae</taxon>
        <taxon>Leucobacter</taxon>
    </lineage>
</organism>
<keyword evidence="4" id="KW-1185">Reference proteome</keyword>
<reference evidence="3 4" key="1">
    <citation type="submission" date="2018-09" db="EMBL/GenBank/DDBJ databases">
        <title>Comparative genomics of Leucobacter spp.</title>
        <authorList>
            <person name="Reis A.C."/>
            <person name="Kolvenbach B.A."/>
            <person name="Corvini P.F.X."/>
            <person name="Nunes O.C."/>
        </authorList>
    </citation>
    <scope>NUCLEOTIDE SEQUENCE [LARGE SCALE GENOMIC DNA]</scope>
    <source>
        <strain evidence="3 4">L-1</strain>
    </source>
</reference>
<keyword evidence="2" id="KW-1133">Transmembrane helix</keyword>
<dbReference type="Proteomes" id="UP001646141">
    <property type="component" value="Unassembled WGS sequence"/>
</dbReference>
<evidence type="ECO:0000256" key="2">
    <source>
        <dbReference type="SAM" id="Phobius"/>
    </source>
</evidence>
<dbReference type="EMBL" id="QYAD01000001">
    <property type="protein sequence ID" value="MBL3689247.1"/>
    <property type="molecule type" value="Genomic_DNA"/>
</dbReference>
<proteinExistence type="predicted"/>
<evidence type="ECO:0000313" key="4">
    <source>
        <dbReference type="Proteomes" id="UP001646141"/>
    </source>
</evidence>
<dbReference type="PROSITE" id="PS50005">
    <property type="entry name" value="TPR"/>
    <property type="match status" value="1"/>
</dbReference>
<protein>
    <recommendedName>
        <fullName evidence="5">Tetratricopeptide repeat protein</fullName>
    </recommendedName>
</protein>
<dbReference type="InterPro" id="IPR011990">
    <property type="entry name" value="TPR-like_helical_dom_sf"/>
</dbReference>
<dbReference type="InterPro" id="IPR019734">
    <property type="entry name" value="TPR_rpt"/>
</dbReference>
<feature type="transmembrane region" description="Helical" evidence="2">
    <location>
        <begin position="26"/>
        <end position="46"/>
    </location>
</feature>